<feature type="domain" description="C2" evidence="16">
    <location>
        <begin position="456"/>
        <end position="567"/>
    </location>
</feature>
<keyword evidence="11 15" id="KW-1133">Transmembrane helix</keyword>
<keyword evidence="9" id="KW-0256">Endoplasmic reticulum</keyword>
<dbReference type="InterPro" id="IPR000008">
    <property type="entry name" value="C2_dom"/>
</dbReference>
<evidence type="ECO:0000256" key="10">
    <source>
        <dbReference type="ARBA" id="ARBA00022837"/>
    </source>
</evidence>
<sequence>MASTGQLLPSNPAQGARSRESPLISVKMFSSSAITQILIDFLIYCGRAMLIFYPVYLTGYLGLSISWVLLCMFVLTYWKKNRQWKDARIGSAIELADSEIQVVNTELKSALQMASWVQYTDVENVQWLNKVLEQAWPFIGMYMEKLLREKIQPSIRASNPALKAFTFTKIHFGYKVCGFDLCTIFICSASIFSDIHQWKCLQGMLRVILEPLIGQAPLVGGVTFFFIRRPTLHINWTGMPNLLSIPSLSSLSEETTLDAIASIMVLPNRMCIPLIDKVKVDQMRFPLPRGVVRVHLLEARDLVAKNTHVMNLMKAKSDRYATLRMGSTLFKSKTVKENLLPKWNEVYEFIVHEAPGQELELELYDEGADKDDYPVWEEGFTFFVHNVSAQELIVQVKEPEKKNLLGVLNLPLSHLLRTSNLTLDQRFMLERSGANSQIKLRVTLRVGMAIRNHLGSFGEIALSVRYATMRNKLMVFVNNCRNLFPCSENGTDSYVRLNLLPDQSLKHRKRTGVKKRTINPVFKEKFQFDVTLGEAQTRKLYVSVKSNKMLVSRERKDIGSVCYATSG</sequence>
<keyword evidence="13" id="KW-0446">Lipid-binding</keyword>
<dbReference type="GO" id="GO:0008429">
    <property type="term" value="F:phosphatidylethanolamine binding"/>
    <property type="evidence" value="ECO:0007669"/>
    <property type="project" value="TreeGrafter"/>
</dbReference>
<keyword evidence="6 15" id="KW-0812">Transmembrane</keyword>
<evidence type="ECO:0000256" key="1">
    <source>
        <dbReference type="ARBA" id="ARBA00004202"/>
    </source>
</evidence>
<dbReference type="GO" id="GO:0005544">
    <property type="term" value="F:calcium-dependent phospholipid binding"/>
    <property type="evidence" value="ECO:0007669"/>
    <property type="project" value="TreeGrafter"/>
</dbReference>
<keyword evidence="8" id="KW-0677">Repeat</keyword>
<evidence type="ECO:0000256" key="12">
    <source>
        <dbReference type="ARBA" id="ARBA00023055"/>
    </source>
</evidence>
<feature type="domain" description="C2" evidence="16">
    <location>
        <begin position="274"/>
        <end position="397"/>
    </location>
</feature>
<dbReference type="SUPFAM" id="SSF49562">
    <property type="entry name" value="C2 domain (Calcium/lipid-binding domain, CaLB)"/>
    <property type="match status" value="3"/>
</dbReference>
<dbReference type="Proteomes" id="UP000005207">
    <property type="component" value="Unplaced"/>
</dbReference>
<comment type="similarity">
    <text evidence="3">Belongs to the extended synaptotagmin family.</text>
</comment>
<organism evidence="17 18">
    <name type="scientific">Oreochromis niloticus</name>
    <name type="common">Nile tilapia</name>
    <name type="synonym">Tilapia nilotica</name>
    <dbReference type="NCBI Taxonomy" id="8128"/>
    <lineage>
        <taxon>Eukaryota</taxon>
        <taxon>Metazoa</taxon>
        <taxon>Chordata</taxon>
        <taxon>Craniata</taxon>
        <taxon>Vertebrata</taxon>
        <taxon>Euteleostomi</taxon>
        <taxon>Actinopterygii</taxon>
        <taxon>Neopterygii</taxon>
        <taxon>Teleostei</taxon>
        <taxon>Neoteleostei</taxon>
        <taxon>Acanthomorphata</taxon>
        <taxon>Ovalentaria</taxon>
        <taxon>Cichlomorphae</taxon>
        <taxon>Cichliformes</taxon>
        <taxon>Cichlidae</taxon>
        <taxon>African cichlids</taxon>
        <taxon>Pseudocrenilabrinae</taxon>
        <taxon>Oreochromini</taxon>
        <taxon>Oreochromis</taxon>
    </lineage>
</organism>
<dbReference type="GO" id="GO:0005789">
    <property type="term" value="C:endoplasmic reticulum membrane"/>
    <property type="evidence" value="ECO:0007669"/>
    <property type="project" value="UniProtKB-SubCell"/>
</dbReference>
<keyword evidence="5" id="KW-1003">Cell membrane</keyword>
<reference evidence="17" key="1">
    <citation type="submission" date="2025-08" db="UniProtKB">
        <authorList>
            <consortium name="Ensembl"/>
        </authorList>
    </citation>
    <scope>IDENTIFICATION</scope>
</reference>
<dbReference type="GO" id="GO:0005509">
    <property type="term" value="F:calcium ion binding"/>
    <property type="evidence" value="ECO:0007669"/>
    <property type="project" value="TreeGrafter"/>
</dbReference>
<dbReference type="GO" id="GO:0035091">
    <property type="term" value="F:phosphatidylinositol binding"/>
    <property type="evidence" value="ECO:0007669"/>
    <property type="project" value="TreeGrafter"/>
</dbReference>
<keyword evidence="7" id="KW-0479">Metal-binding</keyword>
<keyword evidence="4" id="KW-0813">Transport</keyword>
<evidence type="ECO:0000256" key="2">
    <source>
        <dbReference type="ARBA" id="ARBA00004477"/>
    </source>
</evidence>
<protein>
    <submittedName>
        <fullName evidence="17">Extended synaptotagmin-like protein 3</fullName>
    </submittedName>
</protein>
<gene>
    <name evidence="17" type="primary">LOC100706007</name>
</gene>
<evidence type="ECO:0000259" key="16">
    <source>
        <dbReference type="PROSITE" id="PS50004"/>
    </source>
</evidence>
<evidence type="ECO:0000256" key="8">
    <source>
        <dbReference type="ARBA" id="ARBA00022737"/>
    </source>
</evidence>
<dbReference type="GeneTree" id="ENSGT00940000165191"/>
<feature type="transmembrane region" description="Helical" evidence="15">
    <location>
        <begin position="204"/>
        <end position="227"/>
    </location>
</feature>
<evidence type="ECO:0000256" key="15">
    <source>
        <dbReference type="SAM" id="Phobius"/>
    </source>
</evidence>
<dbReference type="PROSITE" id="PS50004">
    <property type="entry name" value="C2"/>
    <property type="match status" value="2"/>
</dbReference>
<dbReference type="Pfam" id="PF17047">
    <property type="entry name" value="SMP_LBD"/>
    <property type="match status" value="2"/>
</dbReference>
<dbReference type="InterPro" id="IPR051634">
    <property type="entry name" value="Extended_Synaptotagmin"/>
</dbReference>
<dbReference type="GO" id="GO:0031210">
    <property type="term" value="F:phosphatidylcholine binding"/>
    <property type="evidence" value="ECO:0007669"/>
    <property type="project" value="TreeGrafter"/>
</dbReference>
<dbReference type="InterPro" id="IPR039010">
    <property type="entry name" value="Synaptotagmin_SMP"/>
</dbReference>
<evidence type="ECO:0000313" key="18">
    <source>
        <dbReference type="Proteomes" id="UP000005207"/>
    </source>
</evidence>
<dbReference type="Ensembl" id="ENSONIT00000083071.1">
    <property type="protein sequence ID" value="ENSONIP00000057431.1"/>
    <property type="gene ID" value="ENSONIG00000004518.2"/>
</dbReference>
<evidence type="ECO:0000256" key="4">
    <source>
        <dbReference type="ARBA" id="ARBA00022448"/>
    </source>
</evidence>
<dbReference type="Pfam" id="PF00168">
    <property type="entry name" value="C2"/>
    <property type="match status" value="3"/>
</dbReference>
<reference evidence="17" key="2">
    <citation type="submission" date="2025-09" db="UniProtKB">
        <authorList>
            <consortium name="Ensembl"/>
        </authorList>
    </citation>
    <scope>IDENTIFICATION</scope>
</reference>
<dbReference type="FunFam" id="2.60.40.150:FF:000025">
    <property type="entry name" value="Extended synaptotagmin 2"/>
    <property type="match status" value="1"/>
</dbReference>
<keyword evidence="10" id="KW-0106">Calcium</keyword>
<evidence type="ECO:0000256" key="7">
    <source>
        <dbReference type="ARBA" id="ARBA00022723"/>
    </source>
</evidence>
<dbReference type="SMART" id="SM00239">
    <property type="entry name" value="C2"/>
    <property type="match status" value="2"/>
</dbReference>
<dbReference type="Gene3D" id="2.60.40.150">
    <property type="entry name" value="C2 domain"/>
    <property type="match status" value="3"/>
</dbReference>
<proteinExistence type="inferred from homology"/>
<name>A0A669DA44_ORENI</name>
<evidence type="ECO:0000256" key="9">
    <source>
        <dbReference type="ARBA" id="ARBA00022824"/>
    </source>
</evidence>
<keyword evidence="18" id="KW-1185">Reference proteome</keyword>
<dbReference type="InterPro" id="IPR035892">
    <property type="entry name" value="C2_domain_sf"/>
</dbReference>
<feature type="transmembrane region" description="Helical" evidence="15">
    <location>
        <begin position="59"/>
        <end position="78"/>
    </location>
</feature>
<dbReference type="PANTHER" id="PTHR45761:SF4">
    <property type="entry name" value="EXTENDED SYNAPTOTAGMIN-3"/>
    <property type="match status" value="1"/>
</dbReference>
<evidence type="ECO:0000256" key="11">
    <source>
        <dbReference type="ARBA" id="ARBA00022989"/>
    </source>
</evidence>
<dbReference type="PANTHER" id="PTHR45761">
    <property type="entry name" value="EXTENDED SYNAPTOTAGMIN-LIKE PROTEIN 2, ISOFORM C"/>
    <property type="match status" value="1"/>
</dbReference>
<evidence type="ECO:0000256" key="14">
    <source>
        <dbReference type="ARBA" id="ARBA00023136"/>
    </source>
</evidence>
<comment type="subcellular location">
    <subcellularLocation>
        <location evidence="1">Cell membrane</location>
        <topology evidence="1">Peripheral membrane protein</topology>
    </subcellularLocation>
    <subcellularLocation>
        <location evidence="2">Endoplasmic reticulum membrane</location>
        <topology evidence="2">Multi-pass membrane protein</topology>
    </subcellularLocation>
</comment>
<evidence type="ECO:0000256" key="6">
    <source>
        <dbReference type="ARBA" id="ARBA00022692"/>
    </source>
</evidence>
<dbReference type="GO" id="GO:0006869">
    <property type="term" value="P:lipid transport"/>
    <property type="evidence" value="ECO:0007669"/>
    <property type="project" value="UniProtKB-KW"/>
</dbReference>
<evidence type="ECO:0000313" key="17">
    <source>
        <dbReference type="Ensembl" id="ENSONIP00000057431.1"/>
    </source>
</evidence>
<evidence type="ECO:0000256" key="5">
    <source>
        <dbReference type="ARBA" id="ARBA00022475"/>
    </source>
</evidence>
<keyword evidence="12" id="KW-0445">Lipid transport</keyword>
<evidence type="ECO:0000256" key="13">
    <source>
        <dbReference type="ARBA" id="ARBA00023121"/>
    </source>
</evidence>
<dbReference type="AlphaFoldDB" id="A0A669DA44"/>
<feature type="transmembrane region" description="Helical" evidence="15">
    <location>
        <begin position="33"/>
        <end position="53"/>
    </location>
</feature>
<evidence type="ECO:0000256" key="3">
    <source>
        <dbReference type="ARBA" id="ARBA00005867"/>
    </source>
</evidence>
<accession>A0A669DA44</accession>
<dbReference type="GO" id="GO:0005886">
    <property type="term" value="C:plasma membrane"/>
    <property type="evidence" value="ECO:0007669"/>
    <property type="project" value="UniProtKB-SubCell"/>
</dbReference>
<keyword evidence="14 15" id="KW-0472">Membrane</keyword>